<dbReference type="InterPro" id="IPR004843">
    <property type="entry name" value="Calcineurin-like_PHP"/>
</dbReference>
<dbReference type="SUPFAM" id="SSF55816">
    <property type="entry name" value="5'-nucleotidase (syn. UDP-sugar hydrolase), C-terminal domain"/>
    <property type="match status" value="1"/>
</dbReference>
<keyword evidence="4" id="KW-0547">Nucleotide-binding</keyword>
<evidence type="ECO:0000259" key="6">
    <source>
        <dbReference type="Pfam" id="PF02872"/>
    </source>
</evidence>
<dbReference type="InterPro" id="IPR029052">
    <property type="entry name" value="Metallo-depent_PP-like"/>
</dbReference>
<dbReference type="PRINTS" id="PR01607">
    <property type="entry name" value="APYRASEFAMLY"/>
</dbReference>
<dbReference type="Pfam" id="PF00149">
    <property type="entry name" value="Metallophos"/>
    <property type="match status" value="1"/>
</dbReference>
<dbReference type="GO" id="GO:0008253">
    <property type="term" value="F:5'-nucleotidase activity"/>
    <property type="evidence" value="ECO:0007669"/>
    <property type="project" value="TreeGrafter"/>
</dbReference>
<dbReference type="FunFam" id="3.90.780.10:FF:000004">
    <property type="entry name" value="UDP-sugar hydrolase, putative"/>
    <property type="match status" value="1"/>
</dbReference>
<dbReference type="Gene3D" id="3.60.21.10">
    <property type="match status" value="1"/>
</dbReference>
<dbReference type="InterPro" id="IPR036907">
    <property type="entry name" value="5'-Nucleotdase_C_sf"/>
</dbReference>
<dbReference type="GO" id="GO:0005576">
    <property type="term" value="C:extracellular region"/>
    <property type="evidence" value="ECO:0007669"/>
    <property type="project" value="UniProtKB-SubCell"/>
</dbReference>
<evidence type="ECO:0000256" key="1">
    <source>
        <dbReference type="ARBA" id="ARBA00004613"/>
    </source>
</evidence>
<sequence>MAKSRSTSTLVALAAALALALSVFWAADAESRPKKDRPAPQGRIAEVQILGFNDFHGWLQSPRSVDGRPVGGAEYLAAYLDREERENPKGTIRIHAGDSVGGSPLISSYFHDEPAVHAMNLMGLDLGTLGNHEFDEGKTEMFRLLKGRQRTDGNQFKTGPDGEPVNTSDPDFPGAQFPYIAANTVWAGTEDPILPPYEIIKRRGVKIGFIGVVTPETEQIVIPDAVAPFDFLDISDTVNRYVPELRRKGVETIVVLAHSGGFQSGETATGEVVTETAQMSDAVDAVIAGHSHTFMNTRVDGKLLVQAYSFGTAIEDVDLRIDRRTKDVVGAKAEVITTYRDAIAPDPEVAALVAEYEREIAPVANRVVGVAAEDITRATTPAGESALGDLIADAQREYAGADFAFMNPGGIRADIAAGEVTFGELFAVQPFDNQVARMELSGDQIYALLEQQFQTDPSGNPRTRILQVSGLEFSYDASRPAGERITSVTLPDGTPIDRSATYTVAANSFIATGGDGFTVFKEGTNQQTLGSDLEALEAYIDGLPQPFEAPDPFANPRITREG</sequence>
<feature type="chain" id="PRO_5039751899" evidence="4">
    <location>
        <begin position="27"/>
        <end position="562"/>
    </location>
</feature>
<dbReference type="Proteomes" id="UP000318065">
    <property type="component" value="Chromosome"/>
</dbReference>
<comment type="similarity">
    <text evidence="4">Belongs to the 5'-nucleotidase family.</text>
</comment>
<name>A0A510HLF2_9ACTN</name>
<reference evidence="7" key="1">
    <citation type="journal article" date="2019" name="Microbiol. Resour. Announc.">
        <title>Complete Genome Sequence of Rubrobacter xylanophilus Strain AA3-22, Isolated from Arima Onsen in Japan.</title>
        <authorList>
            <person name="Tomariguchi N."/>
            <person name="Miyazaki K."/>
        </authorList>
    </citation>
    <scope>NUCLEOTIDE SEQUENCE [LARGE SCALE GENOMIC DNA]</scope>
    <source>
        <strain evidence="7">AA3-22</strain>
    </source>
</reference>
<keyword evidence="3 4" id="KW-0732">Signal</keyword>
<dbReference type="Gene3D" id="3.90.780.10">
    <property type="entry name" value="5'-Nucleotidase, C-terminal domain"/>
    <property type="match status" value="1"/>
</dbReference>
<dbReference type="RefSeq" id="WP_143528804.1">
    <property type="nucleotide sequence ID" value="NZ_AP019791.1"/>
</dbReference>
<keyword evidence="2" id="KW-0964">Secreted</keyword>
<keyword evidence="8" id="KW-1185">Reference proteome</keyword>
<accession>A0A510HLF2</accession>
<feature type="domain" description="5'-Nucleotidase C-terminal" evidence="6">
    <location>
        <begin position="367"/>
        <end position="522"/>
    </location>
</feature>
<feature type="signal peptide" evidence="4">
    <location>
        <begin position="1"/>
        <end position="26"/>
    </location>
</feature>
<evidence type="ECO:0000256" key="3">
    <source>
        <dbReference type="ARBA" id="ARBA00022729"/>
    </source>
</evidence>
<dbReference type="SUPFAM" id="SSF56300">
    <property type="entry name" value="Metallo-dependent phosphatases"/>
    <property type="match status" value="1"/>
</dbReference>
<dbReference type="GO" id="GO:0009166">
    <property type="term" value="P:nucleotide catabolic process"/>
    <property type="evidence" value="ECO:0007669"/>
    <property type="project" value="InterPro"/>
</dbReference>
<evidence type="ECO:0000259" key="5">
    <source>
        <dbReference type="Pfam" id="PF00149"/>
    </source>
</evidence>
<keyword evidence="4" id="KW-0378">Hydrolase</keyword>
<evidence type="ECO:0000256" key="2">
    <source>
        <dbReference type="ARBA" id="ARBA00022525"/>
    </source>
</evidence>
<evidence type="ECO:0000313" key="8">
    <source>
        <dbReference type="Proteomes" id="UP000318065"/>
    </source>
</evidence>
<dbReference type="PANTHER" id="PTHR11575">
    <property type="entry name" value="5'-NUCLEOTIDASE-RELATED"/>
    <property type="match status" value="1"/>
</dbReference>
<dbReference type="AlphaFoldDB" id="A0A510HLF2"/>
<dbReference type="OrthoDB" id="1016457at2"/>
<protein>
    <submittedName>
        <fullName evidence="7">Bifunctional metallophosphatase/5'-nucleotidase</fullName>
    </submittedName>
</protein>
<organism evidence="7 8">
    <name type="scientific">Rubrobacter xylanophilus</name>
    <dbReference type="NCBI Taxonomy" id="49319"/>
    <lineage>
        <taxon>Bacteria</taxon>
        <taxon>Bacillati</taxon>
        <taxon>Actinomycetota</taxon>
        <taxon>Rubrobacteria</taxon>
        <taxon>Rubrobacterales</taxon>
        <taxon>Rubrobacteraceae</taxon>
        <taxon>Rubrobacter</taxon>
    </lineage>
</organism>
<dbReference type="InterPro" id="IPR006179">
    <property type="entry name" value="5_nucleotidase/apyrase"/>
</dbReference>
<dbReference type="Pfam" id="PF02872">
    <property type="entry name" value="5_nucleotid_C"/>
    <property type="match status" value="1"/>
</dbReference>
<dbReference type="GO" id="GO:0000166">
    <property type="term" value="F:nucleotide binding"/>
    <property type="evidence" value="ECO:0007669"/>
    <property type="project" value="UniProtKB-KW"/>
</dbReference>
<gene>
    <name evidence="7" type="ORF">RxyAA322_26940</name>
</gene>
<proteinExistence type="inferred from homology"/>
<dbReference type="GO" id="GO:0030288">
    <property type="term" value="C:outer membrane-bounded periplasmic space"/>
    <property type="evidence" value="ECO:0007669"/>
    <property type="project" value="TreeGrafter"/>
</dbReference>
<dbReference type="GO" id="GO:0008768">
    <property type="term" value="F:UDP-sugar diphosphatase activity"/>
    <property type="evidence" value="ECO:0007669"/>
    <property type="project" value="TreeGrafter"/>
</dbReference>
<evidence type="ECO:0000313" key="7">
    <source>
        <dbReference type="EMBL" id="BBL80840.1"/>
    </source>
</evidence>
<comment type="subcellular location">
    <subcellularLocation>
        <location evidence="1">Secreted</location>
    </subcellularLocation>
</comment>
<dbReference type="PANTHER" id="PTHR11575:SF24">
    <property type="entry name" value="5'-NUCLEOTIDASE"/>
    <property type="match status" value="1"/>
</dbReference>
<dbReference type="InterPro" id="IPR008334">
    <property type="entry name" value="5'-Nucleotdase_C"/>
</dbReference>
<dbReference type="EMBL" id="AP019791">
    <property type="protein sequence ID" value="BBL80840.1"/>
    <property type="molecule type" value="Genomic_DNA"/>
</dbReference>
<feature type="domain" description="Calcineurin-like phosphoesterase" evidence="5">
    <location>
        <begin position="49"/>
        <end position="293"/>
    </location>
</feature>
<evidence type="ECO:0000256" key="4">
    <source>
        <dbReference type="RuleBase" id="RU362119"/>
    </source>
</evidence>